<comment type="caution">
    <text evidence="4">The sequence shown here is derived from an EMBL/GenBank/DDBJ whole genome shotgun (WGS) entry which is preliminary data.</text>
</comment>
<evidence type="ECO:0000256" key="3">
    <source>
        <dbReference type="SAM" id="Phobius"/>
    </source>
</evidence>
<name>A0AA36JPQ8_9DINO</name>
<feature type="non-terminal residue" evidence="4">
    <location>
        <position position="1"/>
    </location>
</feature>
<feature type="transmembrane region" description="Helical" evidence="3">
    <location>
        <begin position="72"/>
        <end position="93"/>
    </location>
</feature>
<keyword evidence="3" id="KW-0812">Transmembrane</keyword>
<feature type="compositionally biased region" description="Basic and acidic residues" evidence="2">
    <location>
        <begin position="224"/>
        <end position="245"/>
    </location>
</feature>
<accession>A0AA36JPQ8</accession>
<feature type="region of interest" description="Disordered" evidence="2">
    <location>
        <begin position="216"/>
        <end position="245"/>
    </location>
</feature>
<dbReference type="AlphaFoldDB" id="A0AA36JPQ8"/>
<evidence type="ECO:0000256" key="1">
    <source>
        <dbReference type="SAM" id="Coils"/>
    </source>
</evidence>
<feature type="region of interest" description="Disordered" evidence="2">
    <location>
        <begin position="1"/>
        <end position="50"/>
    </location>
</feature>
<keyword evidence="1" id="KW-0175">Coiled coil</keyword>
<dbReference type="Proteomes" id="UP001178507">
    <property type="component" value="Unassembled WGS sequence"/>
</dbReference>
<evidence type="ECO:0000256" key="2">
    <source>
        <dbReference type="SAM" id="MobiDB-lite"/>
    </source>
</evidence>
<gene>
    <name evidence="4" type="ORF">EVOR1521_LOCUS30536</name>
</gene>
<keyword evidence="5" id="KW-1185">Reference proteome</keyword>
<keyword evidence="3" id="KW-1133">Transmembrane helix</keyword>
<evidence type="ECO:0000313" key="4">
    <source>
        <dbReference type="EMBL" id="CAJ1409440.1"/>
    </source>
</evidence>
<protein>
    <submittedName>
        <fullName evidence="4">Uncharacterized protein</fullName>
    </submittedName>
</protein>
<evidence type="ECO:0000313" key="5">
    <source>
        <dbReference type="Proteomes" id="UP001178507"/>
    </source>
</evidence>
<sequence>AVRSPFSTPQPDADTDSEAPKADIPAVPKAATASPGKVKQKERKGAREARHSIDLKTDLKVAPWRQDCCWRLLLVLAVLLAFAGLGLFTLHLWQRRLLDEELVRRQSSQVQQLQSELKEAQTETAQLQVQTSELRGLQKTYHAEKEDAEQKVSEVTEELGEETAQVKDLEGKLQAVHATARKLSSALQTDASALRATGASDTRALRSLRLATLSRSQKLEEEDQKLAEEDQQLAERDQKLAEEEQKLAQKEGQIQWLHGKLEEARKKEADLRTQLQSQEEAVRLAKSDAKAKLARASQEALLREKSAEAKTQEQLSSDQTLVQNLLRQLAATSQQRSEGEKHVRQLEEQLQMQARLVHGR</sequence>
<reference evidence="4" key="1">
    <citation type="submission" date="2023-08" db="EMBL/GenBank/DDBJ databases">
        <authorList>
            <person name="Chen Y."/>
            <person name="Shah S."/>
            <person name="Dougan E. K."/>
            <person name="Thang M."/>
            <person name="Chan C."/>
        </authorList>
    </citation>
    <scope>NUCLEOTIDE SEQUENCE</scope>
</reference>
<feature type="compositionally biased region" description="Polar residues" evidence="2">
    <location>
        <begin position="1"/>
        <end position="10"/>
    </location>
</feature>
<feature type="coiled-coil region" evidence="1">
    <location>
        <begin position="103"/>
        <end position="172"/>
    </location>
</feature>
<proteinExistence type="predicted"/>
<organism evidence="4 5">
    <name type="scientific">Effrenium voratum</name>
    <dbReference type="NCBI Taxonomy" id="2562239"/>
    <lineage>
        <taxon>Eukaryota</taxon>
        <taxon>Sar</taxon>
        <taxon>Alveolata</taxon>
        <taxon>Dinophyceae</taxon>
        <taxon>Suessiales</taxon>
        <taxon>Symbiodiniaceae</taxon>
        <taxon>Effrenium</taxon>
    </lineage>
</organism>
<keyword evidence="3" id="KW-0472">Membrane</keyword>
<dbReference type="EMBL" id="CAUJNA010003771">
    <property type="protein sequence ID" value="CAJ1409440.1"/>
    <property type="molecule type" value="Genomic_DNA"/>
</dbReference>